<keyword evidence="2" id="KW-1185">Reference proteome</keyword>
<dbReference type="EMBL" id="AP025028">
    <property type="protein sequence ID" value="BDA80203.1"/>
    <property type="molecule type" value="Genomic_DNA"/>
</dbReference>
<reference evidence="1 2" key="1">
    <citation type="submission" date="2021-08" db="EMBL/GenBank/DDBJ databases">
        <title>Complete genome sequence of Leptospira kobayashii strain E30.</title>
        <authorList>
            <person name="Nakao R."/>
            <person name="Nakamura S."/>
            <person name="Masuzawa T."/>
            <person name="Koizumi N."/>
        </authorList>
    </citation>
    <scope>NUCLEOTIDE SEQUENCE [LARGE SCALE GENOMIC DNA]</scope>
    <source>
        <strain evidence="1 2">E30</strain>
    </source>
</reference>
<dbReference type="Proteomes" id="UP000245263">
    <property type="component" value="Chromosome 1"/>
</dbReference>
<protein>
    <submittedName>
        <fullName evidence="1">Uncharacterized protein</fullName>
    </submittedName>
</protein>
<gene>
    <name evidence="1" type="ORF">LPTSP3_g31330</name>
</gene>
<evidence type="ECO:0000313" key="2">
    <source>
        <dbReference type="Proteomes" id="UP000245263"/>
    </source>
</evidence>
<name>A0ABN6KG71_9LEPT</name>
<accession>A0ABN6KG71</accession>
<evidence type="ECO:0000313" key="1">
    <source>
        <dbReference type="EMBL" id="BDA80203.1"/>
    </source>
</evidence>
<proteinExistence type="predicted"/>
<dbReference type="RefSeq" id="WP_109020896.1">
    <property type="nucleotide sequence ID" value="NZ_AP025028.1"/>
</dbReference>
<organism evidence="1 2">
    <name type="scientific">Leptospira kobayashii</name>
    <dbReference type="NCBI Taxonomy" id="1917830"/>
    <lineage>
        <taxon>Bacteria</taxon>
        <taxon>Pseudomonadati</taxon>
        <taxon>Spirochaetota</taxon>
        <taxon>Spirochaetia</taxon>
        <taxon>Leptospirales</taxon>
        <taxon>Leptospiraceae</taxon>
        <taxon>Leptospira</taxon>
    </lineage>
</organism>
<sequence length="64" mass="7189">MKNKISYSKNPKDIAYAIKSSLVINDFLPPQDKLIIKGDTSKVKKKISAFLTISLKNLAFHINP</sequence>